<dbReference type="RefSeq" id="WP_307472265.1">
    <property type="nucleotide sequence ID" value="NZ_JAUSUB010000003.1"/>
</dbReference>
<evidence type="ECO:0000313" key="1">
    <source>
        <dbReference type="EMBL" id="MDQ0269026.1"/>
    </source>
</evidence>
<organism evidence="1 2">
    <name type="scientific">Cytobacillus purgationiresistens</name>
    <dbReference type="NCBI Taxonomy" id="863449"/>
    <lineage>
        <taxon>Bacteria</taxon>
        <taxon>Bacillati</taxon>
        <taxon>Bacillota</taxon>
        <taxon>Bacilli</taxon>
        <taxon>Bacillales</taxon>
        <taxon>Bacillaceae</taxon>
        <taxon>Cytobacillus</taxon>
    </lineage>
</organism>
<name>A0ABU0ACP8_9BACI</name>
<evidence type="ECO:0008006" key="3">
    <source>
        <dbReference type="Google" id="ProtNLM"/>
    </source>
</evidence>
<dbReference type="Proteomes" id="UP001238088">
    <property type="component" value="Unassembled WGS sequence"/>
</dbReference>
<keyword evidence="2" id="KW-1185">Reference proteome</keyword>
<comment type="caution">
    <text evidence="1">The sequence shown here is derived from an EMBL/GenBank/DDBJ whole genome shotgun (WGS) entry which is preliminary data.</text>
</comment>
<evidence type="ECO:0000313" key="2">
    <source>
        <dbReference type="Proteomes" id="UP001238088"/>
    </source>
</evidence>
<proteinExistence type="predicted"/>
<gene>
    <name evidence="1" type="ORF">J2S17_000896</name>
</gene>
<dbReference type="EMBL" id="JAUSUB010000003">
    <property type="protein sequence ID" value="MDQ0269026.1"/>
    <property type="molecule type" value="Genomic_DNA"/>
</dbReference>
<protein>
    <recommendedName>
        <fullName evidence="3">Integrase</fullName>
    </recommendedName>
</protein>
<reference evidence="1 2" key="1">
    <citation type="submission" date="2023-07" db="EMBL/GenBank/DDBJ databases">
        <title>Genomic Encyclopedia of Type Strains, Phase IV (KMG-IV): sequencing the most valuable type-strain genomes for metagenomic binning, comparative biology and taxonomic classification.</title>
        <authorList>
            <person name="Goeker M."/>
        </authorList>
    </citation>
    <scope>NUCLEOTIDE SEQUENCE [LARGE SCALE GENOMIC DNA]</scope>
    <source>
        <strain evidence="1 2">DSM 23494</strain>
    </source>
</reference>
<sequence length="47" mass="5609">MEQKIKRGYDPGNADQTISEYLEWWFETYKKGTTTFGTKKIFVFILV</sequence>
<accession>A0ABU0ACP8</accession>